<dbReference type="AlphaFoldDB" id="A0A699I3R2"/>
<protein>
    <submittedName>
        <fullName evidence="2">Kinesin KP1-like</fullName>
    </submittedName>
</protein>
<accession>A0A699I3R2</accession>
<dbReference type="EMBL" id="BKCJ010241069">
    <property type="protein sequence ID" value="GEZ10278.1"/>
    <property type="molecule type" value="Genomic_DNA"/>
</dbReference>
<reference evidence="2" key="1">
    <citation type="journal article" date="2019" name="Sci. Rep.">
        <title>Draft genome of Tanacetum cinerariifolium, the natural source of mosquito coil.</title>
        <authorList>
            <person name="Yamashiro T."/>
            <person name="Shiraishi A."/>
            <person name="Satake H."/>
            <person name="Nakayama K."/>
        </authorList>
    </citation>
    <scope>NUCLEOTIDE SEQUENCE</scope>
</reference>
<organism evidence="2">
    <name type="scientific">Tanacetum cinerariifolium</name>
    <name type="common">Dalmatian daisy</name>
    <name type="synonym">Chrysanthemum cinerariifolium</name>
    <dbReference type="NCBI Taxonomy" id="118510"/>
    <lineage>
        <taxon>Eukaryota</taxon>
        <taxon>Viridiplantae</taxon>
        <taxon>Streptophyta</taxon>
        <taxon>Embryophyta</taxon>
        <taxon>Tracheophyta</taxon>
        <taxon>Spermatophyta</taxon>
        <taxon>Magnoliopsida</taxon>
        <taxon>eudicotyledons</taxon>
        <taxon>Gunneridae</taxon>
        <taxon>Pentapetalae</taxon>
        <taxon>asterids</taxon>
        <taxon>campanulids</taxon>
        <taxon>Asterales</taxon>
        <taxon>Asteraceae</taxon>
        <taxon>Asteroideae</taxon>
        <taxon>Anthemideae</taxon>
        <taxon>Anthemidinae</taxon>
        <taxon>Tanacetum</taxon>
    </lineage>
</organism>
<feature type="region of interest" description="Disordered" evidence="1">
    <location>
        <begin position="1"/>
        <end position="43"/>
    </location>
</feature>
<feature type="non-terminal residue" evidence="2">
    <location>
        <position position="43"/>
    </location>
</feature>
<feature type="compositionally biased region" description="Polar residues" evidence="1">
    <location>
        <begin position="1"/>
        <end position="23"/>
    </location>
</feature>
<comment type="caution">
    <text evidence="2">The sequence shown here is derived from an EMBL/GenBank/DDBJ whole genome shotgun (WGS) entry which is preliminary data.</text>
</comment>
<gene>
    <name evidence="2" type="ORF">Tci_482251</name>
</gene>
<proteinExistence type="predicted"/>
<evidence type="ECO:0000256" key="1">
    <source>
        <dbReference type="SAM" id="MobiDB-lite"/>
    </source>
</evidence>
<evidence type="ECO:0000313" key="2">
    <source>
        <dbReference type="EMBL" id="GEZ10278.1"/>
    </source>
</evidence>
<sequence length="43" mass="4780">MPLEVVSSNPMIYNTPSKNSRGLNGTEEFIDDRELAQRKAEAA</sequence>
<name>A0A699I3R2_TANCI</name>
<feature type="compositionally biased region" description="Basic and acidic residues" evidence="1">
    <location>
        <begin position="32"/>
        <end position="43"/>
    </location>
</feature>